<dbReference type="EMBL" id="JABBGJ010000031">
    <property type="protein sequence ID" value="NMM01550.1"/>
    <property type="molecule type" value="Genomic_DNA"/>
</dbReference>
<dbReference type="Proteomes" id="UP000544134">
    <property type="component" value="Unassembled WGS sequence"/>
</dbReference>
<accession>A0A848IJT6</accession>
<proteinExistence type="predicted"/>
<comment type="caution">
    <text evidence="1">The sequence shown here is derived from an EMBL/GenBank/DDBJ whole genome shotgun (WGS) entry which is preliminary data.</text>
</comment>
<gene>
    <name evidence="1" type="ORF">HHL24_26880</name>
</gene>
<keyword evidence="2" id="KW-1185">Reference proteome</keyword>
<dbReference type="AlphaFoldDB" id="A0A848IJT6"/>
<dbReference type="RefSeq" id="WP_169488378.1">
    <property type="nucleotide sequence ID" value="NZ_JABBGJ010000031.1"/>
</dbReference>
<evidence type="ECO:0008006" key="3">
    <source>
        <dbReference type="Google" id="ProtNLM"/>
    </source>
</evidence>
<protein>
    <recommendedName>
        <fullName evidence="3">DUF5655 domain-containing protein</fullName>
    </recommendedName>
</protein>
<organism evidence="1 2">
    <name type="scientific">Paraburkholderia polaris</name>
    <dbReference type="NCBI Taxonomy" id="2728848"/>
    <lineage>
        <taxon>Bacteria</taxon>
        <taxon>Pseudomonadati</taxon>
        <taxon>Pseudomonadota</taxon>
        <taxon>Betaproteobacteria</taxon>
        <taxon>Burkholderiales</taxon>
        <taxon>Burkholderiaceae</taxon>
        <taxon>Paraburkholderia</taxon>
    </lineage>
</organism>
<evidence type="ECO:0000313" key="2">
    <source>
        <dbReference type="Proteomes" id="UP000544134"/>
    </source>
</evidence>
<name>A0A848IJT6_9BURK</name>
<reference evidence="1 2" key="1">
    <citation type="submission" date="2020-04" db="EMBL/GenBank/DDBJ databases">
        <title>Paraburkholderia sp. RP-4-7 isolated from soil.</title>
        <authorList>
            <person name="Dahal R.H."/>
        </authorList>
    </citation>
    <scope>NUCLEOTIDE SEQUENCE [LARGE SCALE GENOMIC DNA]</scope>
    <source>
        <strain evidence="1 2">RP-4-7</strain>
    </source>
</reference>
<evidence type="ECO:0000313" key="1">
    <source>
        <dbReference type="EMBL" id="NMM01550.1"/>
    </source>
</evidence>
<sequence length="130" mass="14279">MLKIPQIFYADRRSAGVLADAAVQNCAKAILHKVARDLRLRGDEHEIVSEPARRGCGCRVSLRTPSLMLDVTNMPVNRPVAVCFRTRRGRKDMAGGGDNDVPLAQLDNREEYDALLGALRLAAGLNLEKP</sequence>